<sequence length="136" mass="15295">MADSHAVDEDLYQRTKALLEPGEIELNGAIVHTDYDGQEDVQMMQATLDVGDIIAEHTGHDPEDCFVYSGNDDPDFSSNQHQGLTLEDEEFVWECQQLLREGSFDIVIYYRATADHEAILEDVRDLGFDVTGVRGD</sequence>
<dbReference type="KEGG" id="hakz:J0X25_04465"/>
<evidence type="ECO:0000313" key="1">
    <source>
        <dbReference type="EMBL" id="QSX00224.1"/>
    </source>
</evidence>
<keyword evidence="2" id="KW-1185">Reference proteome</keyword>
<evidence type="ECO:0000313" key="2">
    <source>
        <dbReference type="Proteomes" id="UP000663203"/>
    </source>
</evidence>
<dbReference type="AlphaFoldDB" id="A0A8A2VDR8"/>
<name>A0A8A2VDR8_9EURY</name>
<protein>
    <submittedName>
        <fullName evidence="1">Uncharacterized protein</fullName>
    </submittedName>
</protein>
<gene>
    <name evidence="1" type="ORF">J0X25_04465</name>
</gene>
<dbReference type="InterPro" id="IPR043927">
    <property type="entry name" value="DUF5778"/>
</dbReference>
<dbReference type="RefSeq" id="WP_207289944.1">
    <property type="nucleotide sequence ID" value="NZ_CP071462.1"/>
</dbReference>
<dbReference type="Proteomes" id="UP000663203">
    <property type="component" value="Chromosome"/>
</dbReference>
<dbReference type="GeneID" id="63186532"/>
<dbReference type="Pfam" id="PF19090">
    <property type="entry name" value="DUF5778"/>
    <property type="match status" value="1"/>
</dbReference>
<accession>A0A8A2VDR8</accession>
<reference evidence="1 2" key="1">
    <citation type="submission" date="2021-03" db="EMBL/GenBank/DDBJ databases">
        <title>Haloterrigena longa sp. nov. and Haloterrigena limicola sp. nov., extremely halophilic archaea isolated from a salt lake.</title>
        <authorList>
            <person name="Henglin C."/>
        </authorList>
    </citation>
    <scope>NUCLEOTIDE SEQUENCE [LARGE SCALE GENOMIC DNA]</scope>
    <source>
        <strain evidence="1 2">KZCA68</strain>
    </source>
</reference>
<proteinExistence type="predicted"/>
<dbReference type="EMBL" id="CP071462">
    <property type="protein sequence ID" value="QSX00224.1"/>
    <property type="molecule type" value="Genomic_DNA"/>
</dbReference>
<organism evidence="1 2">
    <name type="scientific">Haloterrigena alkaliphila</name>
    <dbReference type="NCBI Taxonomy" id="2816475"/>
    <lineage>
        <taxon>Archaea</taxon>
        <taxon>Methanobacteriati</taxon>
        <taxon>Methanobacteriota</taxon>
        <taxon>Stenosarchaea group</taxon>
        <taxon>Halobacteria</taxon>
        <taxon>Halobacteriales</taxon>
        <taxon>Natrialbaceae</taxon>
        <taxon>Haloterrigena</taxon>
    </lineage>
</organism>